<evidence type="ECO:0000256" key="15">
    <source>
        <dbReference type="SAM" id="Coils"/>
    </source>
</evidence>
<evidence type="ECO:0000256" key="3">
    <source>
        <dbReference type="ARBA" id="ARBA00022568"/>
    </source>
</evidence>
<feature type="coiled-coil region" evidence="15">
    <location>
        <begin position="486"/>
        <end position="514"/>
    </location>
</feature>
<evidence type="ECO:0000256" key="9">
    <source>
        <dbReference type="ARBA" id="ARBA00022989"/>
    </source>
</evidence>
<gene>
    <name evidence="19" type="primary">LOC106812366</name>
</gene>
<evidence type="ECO:0000256" key="8">
    <source>
        <dbReference type="ARBA" id="ARBA00022946"/>
    </source>
</evidence>
<dbReference type="PANTHER" id="PTHR14009">
    <property type="entry name" value="LEUCINE ZIPPER-EF-HAND CONTAINING TRANSMEMBRANE PROTEIN"/>
    <property type="match status" value="1"/>
</dbReference>
<name>A0ABM1EHN5_PRICU</name>
<keyword evidence="11" id="KW-0406">Ion transport</keyword>
<keyword evidence="9 16" id="KW-1133">Transmembrane helix</keyword>
<dbReference type="PANTHER" id="PTHR14009:SF1">
    <property type="entry name" value="MITOCHONDRIAL PROTON_CALCIUM EXCHANGER PROTEIN"/>
    <property type="match status" value="1"/>
</dbReference>
<evidence type="ECO:0000256" key="12">
    <source>
        <dbReference type="ARBA" id="ARBA00023128"/>
    </source>
</evidence>
<keyword evidence="7" id="KW-0106">Calcium</keyword>
<sequence length="795" mass="90668">MALPRGFIYFKQFQRAAIPRNAYLNSQGWNRISGLYFHDVSTEGRSERLPGHKFSRHTSTSRLHPICHLSLGWKYCSTNTRLLGLRYDSIHLTSHRLFRSSATLYEHHESKLEKTVKVLKEKQEEQVKKQSLSPLVQEATVTAVAAKKSLGQRIVDEIKHYYHGFRLLFIDIKISARLLWQVMNGYTLSRRERKQFLRTVSDLFRLVPFLVFVIVPFMEFLLPVAVKLFPNMLPSTFQTYDKKQENMKRQLKVKIEMAKFLQDTIEEMGLRKIKKSADAKGHLTHEFSEFMNKIRSGGVLATTEEIRKYSKLFENELTLDNLTHSQLSAVCKLLDLNPIGTTNFLQFQLLMKLRSLRADDKMIQKEGVDALSVTELQQACRARGMRAHGASQQRLTSQLTQWLDLHLNNKIPISLLLLSRALYLPDVMSSDEQLKTTLSQLPESITEEAKLHIIEVEGETDHKAKLNLIKQEEERIKLEKAEEIKVQKVQEAIEKAKKIKKEELQAQAAMLTQEPPVEGAVPTVQDVIATAASSVSKEELVDTAPIVKGMPGEEIPAATEEFTAKDIENIEEVLETLEQTKLVAAKEDLAELKQSSKEYKEDLEDLKVIEMTSGAEEVYQETTASKRLGKSVAHLVEEIDSSITNMDKEKAVVEEIITDQQDQIKDVKEEMILDKQTPVSEPAAIKTEVVQEKIVEQVQEQKRELVSIAHLLEAMRRFKDAPDEMQLKQIAEVLDGDNDGNIEIEHILRVTGLIANMKNIKLTAKQLAELSDLVKKEQVSMESEEKVKENQQSLG</sequence>
<keyword evidence="10 15" id="KW-0175">Coiled coil</keyword>
<keyword evidence="13 16" id="KW-0472">Membrane</keyword>
<feature type="coiled-coil region" evidence="15">
    <location>
        <begin position="560"/>
        <end position="609"/>
    </location>
</feature>
<accession>A0ABM1EHN5</accession>
<evidence type="ECO:0000256" key="4">
    <source>
        <dbReference type="ARBA" id="ARBA00022692"/>
    </source>
</evidence>
<evidence type="ECO:0000256" key="11">
    <source>
        <dbReference type="ARBA" id="ARBA00023065"/>
    </source>
</evidence>
<feature type="domain" description="Letm1 RBD" evidence="17">
    <location>
        <begin position="249"/>
        <end position="537"/>
    </location>
</feature>
<evidence type="ECO:0000256" key="14">
    <source>
        <dbReference type="PROSITE-ProRule" id="PRU01094"/>
    </source>
</evidence>
<keyword evidence="4 16" id="KW-0812">Transmembrane</keyword>
<dbReference type="RefSeq" id="XP_014671706.1">
    <property type="nucleotide sequence ID" value="XM_014816220.1"/>
</dbReference>
<evidence type="ECO:0000256" key="7">
    <source>
        <dbReference type="ARBA" id="ARBA00022837"/>
    </source>
</evidence>
<evidence type="ECO:0000313" key="18">
    <source>
        <dbReference type="Proteomes" id="UP000695022"/>
    </source>
</evidence>
<organism evidence="18 19">
    <name type="scientific">Priapulus caudatus</name>
    <name type="common">Priapulid worm</name>
    <dbReference type="NCBI Taxonomy" id="37621"/>
    <lineage>
        <taxon>Eukaryota</taxon>
        <taxon>Metazoa</taxon>
        <taxon>Ecdysozoa</taxon>
        <taxon>Scalidophora</taxon>
        <taxon>Priapulida</taxon>
        <taxon>Priapulimorpha</taxon>
        <taxon>Priapulimorphida</taxon>
        <taxon>Priapulidae</taxon>
        <taxon>Priapulus</taxon>
    </lineage>
</organism>
<keyword evidence="5" id="KW-0479">Metal-binding</keyword>
<keyword evidence="8" id="KW-0809">Transit peptide</keyword>
<evidence type="ECO:0000259" key="17">
    <source>
        <dbReference type="PROSITE" id="PS51758"/>
    </source>
</evidence>
<keyword evidence="3" id="KW-0109">Calcium transport</keyword>
<dbReference type="GeneID" id="106812366"/>
<dbReference type="PROSITE" id="PS51758">
    <property type="entry name" value="LETM1_RBD"/>
    <property type="match status" value="1"/>
</dbReference>
<evidence type="ECO:0000256" key="6">
    <source>
        <dbReference type="ARBA" id="ARBA00022792"/>
    </source>
</evidence>
<evidence type="ECO:0000256" key="16">
    <source>
        <dbReference type="SAM" id="Phobius"/>
    </source>
</evidence>
<evidence type="ECO:0000256" key="2">
    <source>
        <dbReference type="ARBA" id="ARBA00022448"/>
    </source>
</evidence>
<evidence type="ECO:0000256" key="10">
    <source>
        <dbReference type="ARBA" id="ARBA00023054"/>
    </source>
</evidence>
<keyword evidence="12 14" id="KW-0496">Mitochondrion</keyword>
<dbReference type="InterPro" id="IPR059005">
    <property type="entry name" value="LETM1_C"/>
</dbReference>
<keyword evidence="6" id="KW-0999">Mitochondrion inner membrane</keyword>
<dbReference type="InterPro" id="IPR033122">
    <property type="entry name" value="LETM1-like_RBD"/>
</dbReference>
<keyword evidence="2" id="KW-0813">Transport</keyword>
<evidence type="ECO:0000256" key="13">
    <source>
        <dbReference type="ARBA" id="ARBA00023136"/>
    </source>
</evidence>
<feature type="transmembrane region" description="Helical" evidence="16">
    <location>
        <begin position="203"/>
        <end position="226"/>
    </location>
</feature>
<dbReference type="Pfam" id="PF26561">
    <property type="entry name" value="LETM1_C"/>
    <property type="match status" value="1"/>
</dbReference>
<dbReference type="Pfam" id="PF07766">
    <property type="entry name" value="LETM1_RBD"/>
    <property type="match status" value="1"/>
</dbReference>
<evidence type="ECO:0000313" key="19">
    <source>
        <dbReference type="RefSeq" id="XP_014671706.1"/>
    </source>
</evidence>
<dbReference type="InterPro" id="IPR044202">
    <property type="entry name" value="LETM1/MDM38-like"/>
</dbReference>
<dbReference type="Proteomes" id="UP000695022">
    <property type="component" value="Unplaced"/>
</dbReference>
<evidence type="ECO:0000256" key="5">
    <source>
        <dbReference type="ARBA" id="ARBA00022723"/>
    </source>
</evidence>
<proteinExistence type="predicted"/>
<comment type="subcellular location">
    <subcellularLocation>
        <location evidence="1">Mitochondrion inner membrane</location>
        <topology evidence="1">Single-pass membrane protein</topology>
    </subcellularLocation>
</comment>
<protein>
    <submittedName>
        <fullName evidence="19">LETM1 and EF-hand domain-containing protein 1, mitochondrial-like</fullName>
    </submittedName>
</protein>
<keyword evidence="18" id="KW-1185">Reference proteome</keyword>
<evidence type="ECO:0000256" key="1">
    <source>
        <dbReference type="ARBA" id="ARBA00004434"/>
    </source>
</evidence>
<reference evidence="19" key="1">
    <citation type="submission" date="2025-08" db="UniProtKB">
        <authorList>
            <consortium name="RefSeq"/>
        </authorList>
    </citation>
    <scope>IDENTIFICATION</scope>
</reference>